<evidence type="ECO:0000256" key="3">
    <source>
        <dbReference type="ARBA" id="ARBA00022884"/>
    </source>
</evidence>
<comment type="caution">
    <text evidence="6">The sequence shown here is derived from an EMBL/GenBank/DDBJ whole genome shotgun (WGS) entry which is preliminary data.</text>
</comment>
<keyword evidence="7" id="KW-1185">Reference proteome</keyword>
<evidence type="ECO:0000256" key="1">
    <source>
        <dbReference type="ARBA" id="ARBA00022491"/>
    </source>
</evidence>
<evidence type="ECO:0000313" key="7">
    <source>
        <dbReference type="Proteomes" id="UP000294664"/>
    </source>
</evidence>
<comment type="similarity">
    <text evidence="4">Belongs to the FlbT family.</text>
</comment>
<sequence>MSKPMQISLKAGERIFLNGAVIRVDRKVTIELLNDVTFLLESHVLQVEDTTTPLRQLYFAVQTMLIDPRNAEAAHALFQRQLASLMTVFESDGMVAALAQVGLLIERNRLFEALRVIRPLFLLEDSILHTDRGPPTAPADRRPRPTLLESAL</sequence>
<dbReference type="Pfam" id="PF07378">
    <property type="entry name" value="FlbT"/>
    <property type="match status" value="1"/>
</dbReference>
<name>A0A4R3M6Q9_9HYPH</name>
<keyword evidence="6" id="KW-0966">Cell projection</keyword>
<accession>A0A4R3M6Q9</accession>
<comment type="function">
    <text evidence="4">Has a post-transcriptional repressor function in flagellum biogenesis. Associates with the 5'-UTR of fljK mRNA and promotes its degradation.</text>
</comment>
<keyword evidence="3 4" id="KW-0694">RNA-binding</keyword>
<keyword evidence="1 4" id="KW-0678">Repressor</keyword>
<dbReference type="GO" id="GO:1902209">
    <property type="term" value="P:negative regulation of bacterial-type flagellum assembly"/>
    <property type="evidence" value="ECO:0007669"/>
    <property type="project" value="UniProtKB-UniRule"/>
</dbReference>
<dbReference type="InterPro" id="IPR009967">
    <property type="entry name" value="Flagellum_FlbT"/>
</dbReference>
<dbReference type="HAMAP" id="MF_00783">
    <property type="entry name" value="FlbT"/>
    <property type="match status" value="1"/>
</dbReference>
<dbReference type="EMBL" id="SMAI01000001">
    <property type="protein sequence ID" value="TCT07949.1"/>
    <property type="molecule type" value="Genomic_DNA"/>
</dbReference>
<dbReference type="GO" id="GO:0048027">
    <property type="term" value="F:mRNA 5'-UTR binding"/>
    <property type="evidence" value="ECO:0007669"/>
    <property type="project" value="UniProtKB-UniRule"/>
</dbReference>
<feature type="region of interest" description="Disordered" evidence="5">
    <location>
        <begin position="132"/>
        <end position="152"/>
    </location>
</feature>
<evidence type="ECO:0000313" key="6">
    <source>
        <dbReference type="EMBL" id="TCT07949.1"/>
    </source>
</evidence>
<dbReference type="RefSeq" id="WP_245504488.1">
    <property type="nucleotide sequence ID" value="NZ_SMAI01000001.1"/>
</dbReference>
<organism evidence="6 7">
    <name type="scientific">Aquabacter spiritensis</name>
    <dbReference type="NCBI Taxonomy" id="933073"/>
    <lineage>
        <taxon>Bacteria</taxon>
        <taxon>Pseudomonadati</taxon>
        <taxon>Pseudomonadota</taxon>
        <taxon>Alphaproteobacteria</taxon>
        <taxon>Hyphomicrobiales</taxon>
        <taxon>Xanthobacteraceae</taxon>
        <taxon>Aquabacter</taxon>
    </lineage>
</organism>
<dbReference type="GO" id="GO:0006402">
    <property type="term" value="P:mRNA catabolic process"/>
    <property type="evidence" value="ECO:0007669"/>
    <property type="project" value="InterPro"/>
</dbReference>
<protein>
    <recommendedName>
        <fullName evidence="4">Probable flagellum biosynthesis repressor protein FlbT</fullName>
    </recommendedName>
</protein>
<evidence type="ECO:0000256" key="2">
    <source>
        <dbReference type="ARBA" id="ARBA00022795"/>
    </source>
</evidence>
<keyword evidence="6" id="KW-0969">Cilium</keyword>
<proteinExistence type="inferred from homology"/>
<dbReference type="NCBIfam" id="NF001995">
    <property type="entry name" value="PRK00794.1-1"/>
    <property type="match status" value="1"/>
</dbReference>
<evidence type="ECO:0000256" key="4">
    <source>
        <dbReference type="HAMAP-Rule" id="MF_00783"/>
    </source>
</evidence>
<dbReference type="GO" id="GO:0044781">
    <property type="term" value="P:bacterial-type flagellum organization"/>
    <property type="evidence" value="ECO:0007669"/>
    <property type="project" value="UniProtKB-KW"/>
</dbReference>
<gene>
    <name evidence="4" type="primary">flbT</name>
    <name evidence="6" type="ORF">EDC64_101468</name>
</gene>
<keyword evidence="2 4" id="KW-1005">Bacterial flagellum biogenesis</keyword>
<dbReference type="PIRSF" id="PIRSF009533">
    <property type="entry name" value="FlbT"/>
    <property type="match status" value="1"/>
</dbReference>
<reference evidence="6 7" key="1">
    <citation type="submission" date="2019-03" db="EMBL/GenBank/DDBJ databases">
        <title>Genomic Encyclopedia of Type Strains, Phase IV (KMG-IV): sequencing the most valuable type-strain genomes for metagenomic binning, comparative biology and taxonomic classification.</title>
        <authorList>
            <person name="Goeker M."/>
        </authorList>
    </citation>
    <scope>NUCLEOTIDE SEQUENCE [LARGE SCALE GENOMIC DNA]</scope>
    <source>
        <strain evidence="6 7">DSM 9035</strain>
    </source>
</reference>
<dbReference type="Proteomes" id="UP000294664">
    <property type="component" value="Unassembled WGS sequence"/>
</dbReference>
<evidence type="ECO:0000256" key="5">
    <source>
        <dbReference type="SAM" id="MobiDB-lite"/>
    </source>
</evidence>
<keyword evidence="6" id="KW-0282">Flagellum</keyword>
<dbReference type="AlphaFoldDB" id="A0A4R3M6Q9"/>